<evidence type="ECO:0000256" key="6">
    <source>
        <dbReference type="ARBA" id="ARBA00023136"/>
    </source>
</evidence>
<keyword evidence="3" id="KW-1003">Cell membrane</keyword>
<feature type="domain" description="ABC transmembrane type-1" evidence="8">
    <location>
        <begin position="96"/>
        <end position="276"/>
    </location>
</feature>
<dbReference type="InterPro" id="IPR035906">
    <property type="entry name" value="MetI-like_sf"/>
</dbReference>
<dbReference type="EMBL" id="CAEZUN010000075">
    <property type="protein sequence ID" value="CAB4601856.1"/>
    <property type="molecule type" value="Genomic_DNA"/>
</dbReference>
<feature type="transmembrane region" description="Helical" evidence="7">
    <location>
        <begin position="104"/>
        <end position="125"/>
    </location>
</feature>
<dbReference type="PROSITE" id="PS50928">
    <property type="entry name" value="ABC_TM1"/>
    <property type="match status" value="1"/>
</dbReference>
<dbReference type="AlphaFoldDB" id="A0A6J6GKS8"/>
<evidence type="ECO:0000256" key="4">
    <source>
        <dbReference type="ARBA" id="ARBA00022692"/>
    </source>
</evidence>
<dbReference type="Gene3D" id="1.10.3720.10">
    <property type="entry name" value="MetI-like"/>
    <property type="match status" value="1"/>
</dbReference>
<keyword evidence="4 7" id="KW-0812">Transmembrane</keyword>
<feature type="transmembrane region" description="Helical" evidence="7">
    <location>
        <begin position="206"/>
        <end position="232"/>
    </location>
</feature>
<organism evidence="9">
    <name type="scientific">freshwater metagenome</name>
    <dbReference type="NCBI Taxonomy" id="449393"/>
    <lineage>
        <taxon>unclassified sequences</taxon>
        <taxon>metagenomes</taxon>
        <taxon>ecological metagenomes</taxon>
    </lineage>
</organism>
<dbReference type="FunFam" id="1.10.3720.10:FF:000003">
    <property type="entry name" value="Aliphatic sulfonate ABC transporter permease"/>
    <property type="match status" value="1"/>
</dbReference>
<feature type="transmembrane region" description="Helical" evidence="7">
    <location>
        <begin position="252"/>
        <end position="276"/>
    </location>
</feature>
<feature type="transmembrane region" description="Helical" evidence="7">
    <location>
        <begin position="137"/>
        <end position="156"/>
    </location>
</feature>
<keyword evidence="6 7" id="KW-0472">Membrane</keyword>
<evidence type="ECO:0000256" key="2">
    <source>
        <dbReference type="ARBA" id="ARBA00022448"/>
    </source>
</evidence>
<evidence type="ECO:0000256" key="1">
    <source>
        <dbReference type="ARBA" id="ARBA00004651"/>
    </source>
</evidence>
<evidence type="ECO:0000313" key="9">
    <source>
        <dbReference type="EMBL" id="CAB4601856.1"/>
    </source>
</evidence>
<name>A0A6J6GKS8_9ZZZZ</name>
<dbReference type="PANTHER" id="PTHR30151:SF38">
    <property type="entry name" value="ALIPHATIC SULFONATES TRANSPORT PERMEASE PROTEIN SSUC-RELATED"/>
    <property type="match status" value="1"/>
</dbReference>
<dbReference type="GO" id="GO:0055085">
    <property type="term" value="P:transmembrane transport"/>
    <property type="evidence" value="ECO:0007669"/>
    <property type="project" value="InterPro"/>
</dbReference>
<keyword evidence="5 7" id="KW-1133">Transmembrane helix</keyword>
<evidence type="ECO:0000259" key="8">
    <source>
        <dbReference type="PROSITE" id="PS50928"/>
    </source>
</evidence>
<dbReference type="GO" id="GO:0005886">
    <property type="term" value="C:plasma membrane"/>
    <property type="evidence" value="ECO:0007669"/>
    <property type="project" value="UniProtKB-SubCell"/>
</dbReference>
<dbReference type="SUPFAM" id="SSF161098">
    <property type="entry name" value="MetI-like"/>
    <property type="match status" value="1"/>
</dbReference>
<reference evidence="9" key="1">
    <citation type="submission" date="2020-05" db="EMBL/GenBank/DDBJ databases">
        <authorList>
            <person name="Chiriac C."/>
            <person name="Salcher M."/>
            <person name="Ghai R."/>
            <person name="Kavagutti S V."/>
        </authorList>
    </citation>
    <scope>NUCLEOTIDE SEQUENCE</scope>
</reference>
<sequence>MLLQANKSRVLGAFLKSDESAVESNADLVIPQVQAVKVRRNSVTLIIRLIVPVLIVVGWTRLAGSDMLPENTMPTPVEVFRQWTLLWQNDSLLSQIGTSLRRSLSGLLIGASLGFVLGLFSGLTTLGEELIDAPLQMFRAIPFIALTPLFILWFGIGESPKIILISLATYYPMYANTSTGVRNVDKKIVECASVFGLSRKQTVRKVVIPLALPNIFTGLRLSMVISILALVAAEQINAQSGIGNLLLRSANYGQNFAVFACVIIYALAGLFADLLIRVVERYTLRWRAGVSVR</sequence>
<proteinExistence type="predicted"/>
<gene>
    <name evidence="9" type="ORF">UFOPK1826_00722</name>
</gene>
<protein>
    <submittedName>
        <fullName evidence="9">Unannotated protein</fullName>
    </submittedName>
</protein>
<comment type="subcellular location">
    <subcellularLocation>
        <location evidence="1">Cell membrane</location>
        <topology evidence="1">Multi-pass membrane protein</topology>
    </subcellularLocation>
</comment>
<accession>A0A6J6GKS8</accession>
<dbReference type="PANTHER" id="PTHR30151">
    <property type="entry name" value="ALKANE SULFONATE ABC TRANSPORTER-RELATED, MEMBRANE SUBUNIT"/>
    <property type="match status" value="1"/>
</dbReference>
<evidence type="ECO:0000256" key="3">
    <source>
        <dbReference type="ARBA" id="ARBA00022475"/>
    </source>
</evidence>
<dbReference type="InterPro" id="IPR000515">
    <property type="entry name" value="MetI-like"/>
</dbReference>
<evidence type="ECO:0000256" key="7">
    <source>
        <dbReference type="SAM" id="Phobius"/>
    </source>
</evidence>
<evidence type="ECO:0000256" key="5">
    <source>
        <dbReference type="ARBA" id="ARBA00022989"/>
    </source>
</evidence>
<dbReference type="CDD" id="cd06261">
    <property type="entry name" value="TM_PBP2"/>
    <property type="match status" value="1"/>
</dbReference>
<dbReference type="Pfam" id="PF00528">
    <property type="entry name" value="BPD_transp_1"/>
    <property type="match status" value="1"/>
</dbReference>
<keyword evidence="2" id="KW-0813">Transport</keyword>